<dbReference type="PANTHER" id="PTHR30329:SF21">
    <property type="entry name" value="LIPOPROTEIN YIAD-RELATED"/>
    <property type="match status" value="1"/>
</dbReference>
<dbReference type="InterPro" id="IPR050330">
    <property type="entry name" value="Bact_OuterMem_StrucFunc"/>
</dbReference>
<evidence type="ECO:0000256" key="4">
    <source>
        <dbReference type="PROSITE-ProRule" id="PRU00473"/>
    </source>
</evidence>
<dbReference type="PRINTS" id="PR01021">
    <property type="entry name" value="OMPADOMAIN"/>
</dbReference>
<keyword evidence="2 4" id="KW-0472">Membrane</keyword>
<keyword evidence="6" id="KW-0966">Cell projection</keyword>
<dbReference type="Gene3D" id="3.30.1330.60">
    <property type="entry name" value="OmpA-like domain"/>
    <property type="match status" value="1"/>
</dbReference>
<feature type="domain" description="OmpA-like" evidence="5">
    <location>
        <begin position="71"/>
        <end position="185"/>
    </location>
</feature>
<comment type="subcellular location">
    <subcellularLocation>
        <location evidence="1">Cell outer membrane</location>
    </subcellularLocation>
</comment>
<name>A0A2W5PPK1_VARPD</name>
<dbReference type="PANTHER" id="PTHR30329">
    <property type="entry name" value="STATOR ELEMENT OF FLAGELLAR MOTOR COMPLEX"/>
    <property type="match status" value="1"/>
</dbReference>
<dbReference type="AlphaFoldDB" id="A0A2W5PPK1"/>
<keyword evidence="6" id="KW-0969">Cilium</keyword>
<dbReference type="InterPro" id="IPR006664">
    <property type="entry name" value="OMP_bac"/>
</dbReference>
<evidence type="ECO:0000256" key="2">
    <source>
        <dbReference type="ARBA" id="ARBA00023136"/>
    </source>
</evidence>
<dbReference type="InterPro" id="IPR006665">
    <property type="entry name" value="OmpA-like"/>
</dbReference>
<keyword evidence="6" id="KW-0282">Flagellum</keyword>
<dbReference type="GO" id="GO:0009279">
    <property type="term" value="C:cell outer membrane"/>
    <property type="evidence" value="ECO:0007669"/>
    <property type="project" value="UniProtKB-SubCell"/>
</dbReference>
<dbReference type="SUPFAM" id="SSF103088">
    <property type="entry name" value="OmpA-like"/>
    <property type="match status" value="1"/>
</dbReference>
<comment type="caution">
    <text evidence="6">The sequence shown here is derived from an EMBL/GenBank/DDBJ whole genome shotgun (WGS) entry which is preliminary data.</text>
</comment>
<accession>A0A2W5PPK1</accession>
<proteinExistence type="predicted"/>
<evidence type="ECO:0000256" key="1">
    <source>
        <dbReference type="ARBA" id="ARBA00004442"/>
    </source>
</evidence>
<dbReference type="CDD" id="cd07185">
    <property type="entry name" value="OmpA_C-like"/>
    <property type="match status" value="1"/>
</dbReference>
<evidence type="ECO:0000313" key="6">
    <source>
        <dbReference type="EMBL" id="PZQ64715.1"/>
    </source>
</evidence>
<dbReference type="Pfam" id="PF00691">
    <property type="entry name" value="OmpA"/>
    <property type="match status" value="1"/>
</dbReference>
<dbReference type="Proteomes" id="UP000249135">
    <property type="component" value="Unassembled WGS sequence"/>
</dbReference>
<dbReference type="PROSITE" id="PS51123">
    <property type="entry name" value="OMPA_2"/>
    <property type="match status" value="1"/>
</dbReference>
<protein>
    <submittedName>
        <fullName evidence="6">Flagellar motor protein MotB</fullName>
    </submittedName>
</protein>
<evidence type="ECO:0000313" key="7">
    <source>
        <dbReference type="Proteomes" id="UP000249135"/>
    </source>
</evidence>
<sequence length="185" mass="19789">MTIRSTPATRVVLLPQADGRPSAVVVRAQGGEQTLDKPYQRATAPVGATGAPTVDAADPAQVRKDNATLFDLMPPGPQRYTVYFDAGGTVLTEASQRTVQEMLAAAAARPGADIVVTGHTDTVGTGAQNDQLSHRRAEELRQLLIQRGFPGQRIEAAGRGERDLAVPTADEVDEPRNRRVTIEVR</sequence>
<dbReference type="InterPro" id="IPR036737">
    <property type="entry name" value="OmpA-like_sf"/>
</dbReference>
<keyword evidence="3" id="KW-0998">Cell outer membrane</keyword>
<evidence type="ECO:0000259" key="5">
    <source>
        <dbReference type="PROSITE" id="PS51123"/>
    </source>
</evidence>
<reference evidence="6 7" key="1">
    <citation type="submission" date="2017-08" db="EMBL/GenBank/DDBJ databases">
        <title>Infants hospitalized years apart are colonized by the same room-sourced microbial strains.</title>
        <authorList>
            <person name="Brooks B."/>
            <person name="Olm M.R."/>
            <person name="Firek B.A."/>
            <person name="Baker R."/>
            <person name="Thomas B.C."/>
            <person name="Morowitz M.J."/>
            <person name="Banfield J.F."/>
        </authorList>
    </citation>
    <scope>NUCLEOTIDE SEQUENCE [LARGE SCALE GENOMIC DNA]</scope>
    <source>
        <strain evidence="6">S2_005_003_R2_41</strain>
    </source>
</reference>
<evidence type="ECO:0000256" key="3">
    <source>
        <dbReference type="ARBA" id="ARBA00023237"/>
    </source>
</evidence>
<organism evidence="6 7">
    <name type="scientific">Variovorax paradoxus</name>
    <dbReference type="NCBI Taxonomy" id="34073"/>
    <lineage>
        <taxon>Bacteria</taxon>
        <taxon>Pseudomonadati</taxon>
        <taxon>Pseudomonadota</taxon>
        <taxon>Betaproteobacteria</taxon>
        <taxon>Burkholderiales</taxon>
        <taxon>Comamonadaceae</taxon>
        <taxon>Variovorax</taxon>
    </lineage>
</organism>
<dbReference type="EMBL" id="QFPP01000533">
    <property type="protein sequence ID" value="PZQ64715.1"/>
    <property type="molecule type" value="Genomic_DNA"/>
</dbReference>
<gene>
    <name evidence="6" type="ORF">DI563_26445</name>
</gene>